<evidence type="ECO:0000256" key="1">
    <source>
        <dbReference type="ARBA" id="ARBA00022801"/>
    </source>
</evidence>
<dbReference type="PANTHER" id="PTHR48081:SF8">
    <property type="entry name" value="ALPHA_BETA HYDROLASE FOLD-3 DOMAIN-CONTAINING PROTEIN-RELATED"/>
    <property type="match status" value="1"/>
</dbReference>
<dbReference type="Pfam" id="PF07859">
    <property type="entry name" value="Abhydrolase_3"/>
    <property type="match status" value="1"/>
</dbReference>
<feature type="domain" description="Alpha/beta hydrolase fold-3" evidence="2">
    <location>
        <begin position="78"/>
        <end position="281"/>
    </location>
</feature>
<dbReference type="GO" id="GO:0016787">
    <property type="term" value="F:hydrolase activity"/>
    <property type="evidence" value="ECO:0007669"/>
    <property type="project" value="UniProtKB-KW"/>
</dbReference>
<accession>A0AAW3JX97</accession>
<dbReference type="InterPro" id="IPR050300">
    <property type="entry name" value="GDXG_lipolytic_enzyme"/>
</dbReference>
<gene>
    <name evidence="3" type="ORF">APZ18_06720</name>
</gene>
<dbReference type="RefSeq" id="WP_055942876.1">
    <property type="nucleotide sequence ID" value="NZ_DBGDCA010000383.1"/>
</dbReference>
<dbReference type="SUPFAM" id="SSF53474">
    <property type="entry name" value="alpha/beta-Hydrolases"/>
    <property type="match status" value="1"/>
</dbReference>
<comment type="caution">
    <text evidence="3">The sequence shown here is derived from an EMBL/GenBank/DDBJ whole genome shotgun (WGS) entry which is preliminary data.</text>
</comment>
<dbReference type="InterPro" id="IPR013094">
    <property type="entry name" value="AB_hydrolase_3"/>
</dbReference>
<sequence length="306" mass="34179">MVKEVDNISLRAKLVRNVINMVSSGFIIGPAIKKGTIRRRLVEPPWHCPDGYSVAKIHMKHFEMELLSPENTGSRFVVLQLHGGGYIGKMRNVYRNFAKEYCEMRGGIKTLSIDYRVAPKNPFPAALDDAVAAYKWLLATGYEGRDIIIAGDSAGGGLSLALSQYLRDNDMPLPAGLVLMSPWTDLTASGASYDDNYTLDPLFGNTRESMIYSGEYLGGHSPKEPYISPLFGDFSKLPPMLFQVGGIEMLLSDSVLAEKKAREAGCKTNITIYEEMFHVFQMGLERLEESKNAWAEVKRFVEEFEE</sequence>
<dbReference type="Gene3D" id="3.40.50.1820">
    <property type="entry name" value="alpha/beta hydrolase"/>
    <property type="match status" value="1"/>
</dbReference>
<organism evidence="3 4">
    <name type="scientific">Butyribacter intestini</name>
    <dbReference type="NCBI Taxonomy" id="1703332"/>
    <lineage>
        <taxon>Bacteria</taxon>
        <taxon>Bacillati</taxon>
        <taxon>Bacillota</taxon>
        <taxon>Clostridia</taxon>
        <taxon>Lachnospirales</taxon>
        <taxon>Lachnospiraceae</taxon>
        <taxon>Butyribacter</taxon>
    </lineage>
</organism>
<dbReference type="PANTHER" id="PTHR48081">
    <property type="entry name" value="AB HYDROLASE SUPERFAMILY PROTEIN C4A8.06C"/>
    <property type="match status" value="1"/>
</dbReference>
<protein>
    <submittedName>
        <fullName evidence="3">Acetylhydrolase</fullName>
    </submittedName>
</protein>
<proteinExistence type="predicted"/>
<keyword evidence="1" id="KW-0378">Hydrolase</keyword>
<dbReference type="InterPro" id="IPR029058">
    <property type="entry name" value="AB_hydrolase_fold"/>
</dbReference>
<keyword evidence="4" id="KW-1185">Reference proteome</keyword>
<reference evidence="3 4" key="1">
    <citation type="submission" date="2015-10" db="EMBL/GenBank/DDBJ databases">
        <title>Butyribacter intestini gen. nov., sp. nov., a butyric acid-producing bacterium of the family Lachnospiraceae isolated from the human faeces.</title>
        <authorList>
            <person name="Zou Y."/>
            <person name="Xue W."/>
            <person name="Luo G."/>
            <person name="Lv M."/>
        </authorList>
    </citation>
    <scope>NUCLEOTIDE SEQUENCE [LARGE SCALE GENOMIC DNA]</scope>
    <source>
        <strain evidence="3 4">TF01-11</strain>
    </source>
</reference>
<name>A0AAW3JX97_9FIRM</name>
<evidence type="ECO:0000259" key="2">
    <source>
        <dbReference type="Pfam" id="PF07859"/>
    </source>
</evidence>
<evidence type="ECO:0000313" key="4">
    <source>
        <dbReference type="Proteomes" id="UP000050833"/>
    </source>
</evidence>
<dbReference type="Proteomes" id="UP000050833">
    <property type="component" value="Unassembled WGS sequence"/>
</dbReference>
<evidence type="ECO:0000313" key="3">
    <source>
        <dbReference type="EMBL" id="KQC86844.1"/>
    </source>
</evidence>
<dbReference type="EMBL" id="LLKB01000001">
    <property type="protein sequence ID" value="KQC86844.1"/>
    <property type="molecule type" value="Genomic_DNA"/>
</dbReference>
<dbReference type="AlphaFoldDB" id="A0AAW3JX97"/>